<feature type="region of interest" description="Disordered" evidence="1">
    <location>
        <begin position="1"/>
        <end position="26"/>
    </location>
</feature>
<feature type="region of interest" description="Disordered" evidence="1">
    <location>
        <begin position="63"/>
        <end position="104"/>
    </location>
</feature>
<feature type="transmembrane region" description="Helical" evidence="2">
    <location>
        <begin position="33"/>
        <end position="53"/>
    </location>
</feature>
<keyword evidence="2" id="KW-0812">Transmembrane</keyword>
<proteinExistence type="predicted"/>
<evidence type="ECO:0000313" key="4">
    <source>
        <dbReference type="Proteomes" id="UP001432062"/>
    </source>
</evidence>
<dbReference type="EMBL" id="CP109441">
    <property type="protein sequence ID" value="WUV50543.1"/>
    <property type="molecule type" value="Genomic_DNA"/>
</dbReference>
<sequence length="233" mass="25061">MGDDQHDEDSPNSSRPQQEVPPERRSWVSRHPVLAAMLLPVIPGLIVGLIILVPDKAFDAKQDGISSAQSPTPAQQASRTEPADRPTTVSAPATSPTSTSSEDVRWSGTVNLTYLDLDSVPPRVVSGNNGASTWASYNYSSSKKFSEATLYGLRGDFLTVEPTIASWTNPTKPTRQQCADLIVTQGVESLPISKNSSYCVKTAANRVAFITELSLSDAIHAYTAVVTVWSATR</sequence>
<feature type="compositionally biased region" description="Polar residues" evidence="1">
    <location>
        <begin position="64"/>
        <end position="79"/>
    </location>
</feature>
<keyword evidence="2" id="KW-0472">Membrane</keyword>
<evidence type="ECO:0000256" key="1">
    <source>
        <dbReference type="SAM" id="MobiDB-lite"/>
    </source>
</evidence>
<feature type="compositionally biased region" description="Low complexity" evidence="1">
    <location>
        <begin position="86"/>
        <end position="101"/>
    </location>
</feature>
<dbReference type="Proteomes" id="UP001432062">
    <property type="component" value="Chromosome"/>
</dbReference>
<organism evidence="3 4">
    <name type="scientific">Nocardia vinacea</name>
    <dbReference type="NCBI Taxonomy" id="96468"/>
    <lineage>
        <taxon>Bacteria</taxon>
        <taxon>Bacillati</taxon>
        <taxon>Actinomycetota</taxon>
        <taxon>Actinomycetes</taxon>
        <taxon>Mycobacteriales</taxon>
        <taxon>Nocardiaceae</taxon>
        <taxon>Nocardia</taxon>
    </lineage>
</organism>
<evidence type="ECO:0000313" key="3">
    <source>
        <dbReference type="EMBL" id="WUV50543.1"/>
    </source>
</evidence>
<keyword evidence="2" id="KW-1133">Transmembrane helix</keyword>
<accession>A0ABZ1Z4X3</accession>
<evidence type="ECO:0000256" key="2">
    <source>
        <dbReference type="SAM" id="Phobius"/>
    </source>
</evidence>
<gene>
    <name evidence="3" type="ORF">OG563_21495</name>
</gene>
<keyword evidence="4" id="KW-1185">Reference proteome</keyword>
<dbReference type="RefSeq" id="WP_327095221.1">
    <property type="nucleotide sequence ID" value="NZ_CP109149.1"/>
</dbReference>
<reference evidence="3" key="1">
    <citation type="submission" date="2022-10" db="EMBL/GenBank/DDBJ databases">
        <title>The complete genomes of actinobacterial strains from the NBC collection.</title>
        <authorList>
            <person name="Joergensen T.S."/>
            <person name="Alvarez Arevalo M."/>
            <person name="Sterndorff E.B."/>
            <person name="Faurdal D."/>
            <person name="Vuksanovic O."/>
            <person name="Mourched A.-S."/>
            <person name="Charusanti P."/>
            <person name="Shaw S."/>
            <person name="Blin K."/>
            <person name="Weber T."/>
        </authorList>
    </citation>
    <scope>NUCLEOTIDE SEQUENCE</scope>
    <source>
        <strain evidence="3">NBC_01482</strain>
    </source>
</reference>
<name>A0ABZ1Z4X3_9NOCA</name>
<protein>
    <submittedName>
        <fullName evidence="3">Uncharacterized protein</fullName>
    </submittedName>
</protein>